<keyword evidence="5" id="KW-0998">Cell outer membrane</keyword>
<feature type="domain" description="RagB/SusD" evidence="6">
    <location>
        <begin position="306"/>
        <end position="425"/>
    </location>
</feature>
<comment type="similarity">
    <text evidence="2">Belongs to the SusD family.</text>
</comment>
<evidence type="ECO:0000313" key="9">
    <source>
        <dbReference type="Proteomes" id="UP001273350"/>
    </source>
</evidence>
<dbReference type="PROSITE" id="PS51257">
    <property type="entry name" value="PROKAR_LIPOPROTEIN"/>
    <property type="match status" value="1"/>
</dbReference>
<evidence type="ECO:0000256" key="1">
    <source>
        <dbReference type="ARBA" id="ARBA00004442"/>
    </source>
</evidence>
<sequence length="439" mass="50219">MKKFSKYIALFVAVLAITSCDNYLDVTPMGRVIPETLDQYRALLTRGYNTYPQHKSLTAVRTDELIMDEFGDEINLYKDIYNWNDANPDRFTQTFHYQDLYTTIFYTNVVINDASSKLDNSPEKNQLIGEAYALRAMAYFDLINLFGKPYNPTTAASDKGVPLALEIDLEQVYIPQSVEVIYNQIISDTDKAGQLINKDTQAKGINYRFSKVALYAFESRLYLYMQQWQRSLDAANKALVINNNLVDLKATPVLPNKYDSKESILALEEGYMTGLQRATYASTDLLTAYNRTADLRFPLLFVASGSKFKIQKGANIDQKCTFRTSELYLTKAETLLKLDKLADARTIVLSFIKNRYTAAGYTQLETAINTMNATDLNTLILQERQREFAVEGQRWFDLRRTSQKQIVHTLHGETHTLIQNDPRYTILFPANARLNNPNL</sequence>
<dbReference type="SUPFAM" id="SSF48452">
    <property type="entry name" value="TPR-like"/>
    <property type="match status" value="1"/>
</dbReference>
<keyword evidence="9" id="KW-1185">Reference proteome</keyword>
<evidence type="ECO:0000259" key="7">
    <source>
        <dbReference type="Pfam" id="PF14322"/>
    </source>
</evidence>
<keyword evidence="4" id="KW-0472">Membrane</keyword>
<reference evidence="8 9" key="1">
    <citation type="submission" date="2023-11" db="EMBL/GenBank/DDBJ databases">
        <title>Unpublished Manusciprt.</title>
        <authorList>
            <person name="Saticioglu I.B."/>
            <person name="Ay H."/>
            <person name="Ajmi N."/>
            <person name="Altun S."/>
            <person name="Duman M."/>
        </authorList>
    </citation>
    <scope>NUCLEOTIDE SEQUENCE [LARGE SCALE GENOMIC DNA]</scope>
    <source>
        <strain evidence="8 9">Fl-318</strain>
    </source>
</reference>
<evidence type="ECO:0000256" key="4">
    <source>
        <dbReference type="ARBA" id="ARBA00023136"/>
    </source>
</evidence>
<dbReference type="InterPro" id="IPR012944">
    <property type="entry name" value="SusD_RagB_dom"/>
</dbReference>
<evidence type="ECO:0000256" key="3">
    <source>
        <dbReference type="ARBA" id="ARBA00022729"/>
    </source>
</evidence>
<accession>A0ABU4R647</accession>
<comment type="subcellular location">
    <subcellularLocation>
        <location evidence="1">Cell outer membrane</location>
    </subcellularLocation>
</comment>
<organism evidence="8 9">
    <name type="scientific">Flavobacterium cupriresistens</name>
    <dbReference type="NCBI Taxonomy" id="2893885"/>
    <lineage>
        <taxon>Bacteria</taxon>
        <taxon>Pseudomonadati</taxon>
        <taxon>Bacteroidota</taxon>
        <taxon>Flavobacteriia</taxon>
        <taxon>Flavobacteriales</taxon>
        <taxon>Flavobacteriaceae</taxon>
        <taxon>Flavobacterium</taxon>
    </lineage>
</organism>
<evidence type="ECO:0000259" key="6">
    <source>
        <dbReference type="Pfam" id="PF07980"/>
    </source>
</evidence>
<keyword evidence="3" id="KW-0732">Signal</keyword>
<gene>
    <name evidence="8" type="ORF">SGQ83_01460</name>
</gene>
<dbReference type="InterPro" id="IPR011990">
    <property type="entry name" value="TPR-like_helical_dom_sf"/>
</dbReference>
<dbReference type="Gene3D" id="1.25.40.390">
    <property type="match status" value="1"/>
</dbReference>
<evidence type="ECO:0000256" key="5">
    <source>
        <dbReference type="ARBA" id="ARBA00023237"/>
    </source>
</evidence>
<dbReference type="InterPro" id="IPR033985">
    <property type="entry name" value="SusD-like_N"/>
</dbReference>
<evidence type="ECO:0000313" key="8">
    <source>
        <dbReference type="EMBL" id="MDX6188003.1"/>
    </source>
</evidence>
<dbReference type="Proteomes" id="UP001273350">
    <property type="component" value="Unassembled WGS sequence"/>
</dbReference>
<dbReference type="Pfam" id="PF07980">
    <property type="entry name" value="SusD_RagB"/>
    <property type="match status" value="1"/>
</dbReference>
<dbReference type="RefSeq" id="WP_230002587.1">
    <property type="nucleotide sequence ID" value="NZ_CP087134.1"/>
</dbReference>
<evidence type="ECO:0000256" key="2">
    <source>
        <dbReference type="ARBA" id="ARBA00006275"/>
    </source>
</evidence>
<dbReference type="Pfam" id="PF14322">
    <property type="entry name" value="SusD-like_3"/>
    <property type="match status" value="1"/>
</dbReference>
<dbReference type="EMBL" id="JAWXVI010000001">
    <property type="protein sequence ID" value="MDX6188003.1"/>
    <property type="molecule type" value="Genomic_DNA"/>
</dbReference>
<name>A0ABU4R647_9FLAO</name>
<protein>
    <submittedName>
        <fullName evidence="8">RagB/SusD family nutrient uptake outer membrane protein</fullName>
    </submittedName>
</protein>
<proteinExistence type="inferred from homology"/>
<comment type="caution">
    <text evidence="8">The sequence shown here is derived from an EMBL/GenBank/DDBJ whole genome shotgun (WGS) entry which is preliminary data.</text>
</comment>
<feature type="domain" description="SusD-like N-terminal" evidence="7">
    <location>
        <begin position="23"/>
        <end position="223"/>
    </location>
</feature>